<keyword evidence="1" id="KW-0812">Transmembrane</keyword>
<feature type="transmembrane region" description="Helical" evidence="1">
    <location>
        <begin position="101"/>
        <end position="134"/>
    </location>
</feature>
<proteinExistence type="predicted"/>
<feature type="transmembrane region" description="Helical" evidence="1">
    <location>
        <begin position="59"/>
        <end position="81"/>
    </location>
</feature>
<gene>
    <name evidence="4" type="ORF">BJ997_001704</name>
    <name evidence="3" type="ORF">GY21_09675</name>
</gene>
<dbReference type="STRING" id="1001240.GY21_09675"/>
<reference evidence="4 6" key="2">
    <citation type="submission" date="2020-08" db="EMBL/GenBank/DDBJ databases">
        <title>Sequencing the genomes of 1000 actinobacteria strains.</title>
        <authorList>
            <person name="Klenk H.-P."/>
        </authorList>
    </citation>
    <scope>NUCLEOTIDE SEQUENCE [LARGE SCALE GENOMIC DNA]</scope>
    <source>
        <strain evidence="4 6">DSM 21065</strain>
    </source>
</reference>
<reference evidence="3 5" key="1">
    <citation type="submission" date="2014-08" db="EMBL/GenBank/DDBJ databases">
        <authorList>
            <person name="Sisinthy S."/>
        </authorList>
    </citation>
    <scope>NUCLEOTIDE SEQUENCE [LARGE SCALE GENOMIC DNA]</scope>
    <source>
        <strain evidence="3 5">RuG17</strain>
    </source>
</reference>
<dbReference type="EMBL" id="JACHBQ010000001">
    <property type="protein sequence ID" value="MBB5641156.1"/>
    <property type="molecule type" value="Genomic_DNA"/>
</dbReference>
<dbReference type="InterPro" id="IPR009936">
    <property type="entry name" value="DUF1468"/>
</dbReference>
<keyword evidence="1" id="KW-1133">Transmembrane helix</keyword>
<dbReference type="RefSeq" id="WP_035836520.1">
    <property type="nucleotide sequence ID" value="NZ_JACHBQ010000001.1"/>
</dbReference>
<evidence type="ECO:0000256" key="1">
    <source>
        <dbReference type="SAM" id="Phobius"/>
    </source>
</evidence>
<keyword evidence="5" id="KW-1185">Reference proteome</keyword>
<dbReference type="Proteomes" id="UP000561726">
    <property type="component" value="Unassembled WGS sequence"/>
</dbReference>
<dbReference type="Pfam" id="PF07331">
    <property type="entry name" value="TctB"/>
    <property type="match status" value="1"/>
</dbReference>
<evidence type="ECO:0000313" key="5">
    <source>
        <dbReference type="Proteomes" id="UP000029864"/>
    </source>
</evidence>
<feature type="domain" description="DUF1468" evidence="2">
    <location>
        <begin position="27"/>
        <end position="170"/>
    </location>
</feature>
<dbReference type="Proteomes" id="UP000029864">
    <property type="component" value="Unassembled WGS sequence"/>
</dbReference>
<name>A0A099JBQ8_9MICO</name>
<feature type="transmembrane region" description="Helical" evidence="1">
    <location>
        <begin position="146"/>
        <end position="175"/>
    </location>
</feature>
<organism evidence="3 5">
    <name type="scientific">Cryobacterium roopkundense</name>
    <dbReference type="NCBI Taxonomy" id="1001240"/>
    <lineage>
        <taxon>Bacteria</taxon>
        <taxon>Bacillati</taxon>
        <taxon>Actinomycetota</taxon>
        <taxon>Actinomycetes</taxon>
        <taxon>Micrococcales</taxon>
        <taxon>Microbacteriaceae</taxon>
        <taxon>Cryobacterium</taxon>
    </lineage>
</organism>
<evidence type="ECO:0000313" key="4">
    <source>
        <dbReference type="EMBL" id="MBB5641156.1"/>
    </source>
</evidence>
<dbReference type="AlphaFoldDB" id="A0A099JBQ8"/>
<evidence type="ECO:0000313" key="3">
    <source>
        <dbReference type="EMBL" id="KGJ75701.1"/>
    </source>
</evidence>
<dbReference type="OrthoDB" id="5119225at2"/>
<evidence type="ECO:0000259" key="2">
    <source>
        <dbReference type="Pfam" id="PF07331"/>
    </source>
</evidence>
<dbReference type="eggNOG" id="ENOG502ZR6U">
    <property type="taxonomic scope" value="Bacteria"/>
</dbReference>
<sequence>MSSQLPETASGGSALGVTPVRPVGEIVFALVILSLGIVGFVAGAGIMTPSSASDIGPRAFPFLVSGLLVVIGIGLIIQLLRGHVGVADEGEDVDPTVKTDWLTVAKLVVCIAVHTILIVPLGWPVAAAVLFFGAGWSLGAKPWWRNALIAVALALVLQYVFAGLLGVSLPAGFLLEGVSFLNG</sequence>
<protein>
    <submittedName>
        <fullName evidence="3">Integral membrane protein</fullName>
    </submittedName>
    <submittedName>
        <fullName evidence="4">Putative tricarboxylic transport membrane protein</fullName>
    </submittedName>
</protein>
<evidence type="ECO:0000313" key="6">
    <source>
        <dbReference type="Proteomes" id="UP000561726"/>
    </source>
</evidence>
<accession>A0A099JBQ8</accession>
<dbReference type="EMBL" id="JPXF01000034">
    <property type="protein sequence ID" value="KGJ75701.1"/>
    <property type="molecule type" value="Genomic_DNA"/>
</dbReference>
<keyword evidence="1" id="KW-0472">Membrane</keyword>
<comment type="caution">
    <text evidence="3">The sequence shown here is derived from an EMBL/GenBank/DDBJ whole genome shotgun (WGS) entry which is preliminary data.</text>
</comment>
<feature type="transmembrane region" description="Helical" evidence="1">
    <location>
        <begin position="26"/>
        <end position="47"/>
    </location>
</feature>